<reference evidence="1 2" key="2">
    <citation type="journal article" date="2009" name="PLoS ONE">
        <title>An integrated genetic and cytogenetic map of the cucumber genome.</title>
        <authorList>
            <person name="Ren Y."/>
            <person name="Zhang Z."/>
            <person name="Liu J."/>
            <person name="Staub J.E."/>
            <person name="Han Y."/>
            <person name="Cheng Z."/>
            <person name="Li X."/>
            <person name="Lu J."/>
            <person name="Miao H."/>
            <person name="Kang H."/>
            <person name="Xie B."/>
            <person name="Gu X."/>
            <person name="Wang X."/>
            <person name="Du Y."/>
            <person name="Jin W."/>
            <person name="Huang S."/>
        </authorList>
    </citation>
    <scope>NUCLEOTIDE SEQUENCE [LARGE SCALE GENOMIC DNA]</scope>
    <source>
        <strain evidence="2">cv. 9930</strain>
        <tissue evidence="1">Leaf</tissue>
    </source>
</reference>
<protein>
    <submittedName>
        <fullName evidence="1">Uncharacterized protein</fullName>
    </submittedName>
</protein>
<reference evidence="1 2" key="1">
    <citation type="journal article" date="2009" name="Nat. Genet.">
        <title>The genome of the cucumber, Cucumis sativus L.</title>
        <authorList>
            <person name="Huang S."/>
            <person name="Li R."/>
            <person name="Zhang Z."/>
            <person name="Li L."/>
            <person name="Gu X."/>
            <person name="Fan W."/>
            <person name="Lucas W.J."/>
            <person name="Wang X."/>
            <person name="Xie B."/>
            <person name="Ni P."/>
            <person name="Ren Y."/>
            <person name="Zhu H."/>
            <person name="Li J."/>
            <person name="Lin K."/>
            <person name="Jin W."/>
            <person name="Fei Z."/>
            <person name="Li G."/>
            <person name="Staub J."/>
            <person name="Kilian A."/>
            <person name="van der Vossen E.A."/>
            <person name="Wu Y."/>
            <person name="Guo J."/>
            <person name="He J."/>
            <person name="Jia Z."/>
            <person name="Ren Y."/>
            <person name="Tian G."/>
            <person name="Lu Y."/>
            <person name="Ruan J."/>
            <person name="Qian W."/>
            <person name="Wang M."/>
            <person name="Huang Q."/>
            <person name="Li B."/>
            <person name="Xuan Z."/>
            <person name="Cao J."/>
            <person name="Asan"/>
            <person name="Wu Z."/>
            <person name="Zhang J."/>
            <person name="Cai Q."/>
            <person name="Bai Y."/>
            <person name="Zhao B."/>
            <person name="Han Y."/>
            <person name="Li Y."/>
            <person name="Li X."/>
            <person name="Wang S."/>
            <person name="Shi Q."/>
            <person name="Liu S."/>
            <person name="Cho W.K."/>
            <person name="Kim J.Y."/>
            <person name="Xu Y."/>
            <person name="Heller-Uszynska K."/>
            <person name="Miao H."/>
            <person name="Cheng Z."/>
            <person name="Zhang S."/>
            <person name="Wu J."/>
            <person name="Yang Y."/>
            <person name="Kang H."/>
            <person name="Li M."/>
            <person name="Liang H."/>
            <person name="Ren X."/>
            <person name="Shi Z."/>
            <person name="Wen M."/>
            <person name="Jian M."/>
            <person name="Yang H."/>
            <person name="Zhang G."/>
            <person name="Yang Z."/>
            <person name="Chen R."/>
            <person name="Liu S."/>
            <person name="Li J."/>
            <person name="Ma L."/>
            <person name="Liu H."/>
            <person name="Zhou Y."/>
            <person name="Zhao J."/>
            <person name="Fang X."/>
            <person name="Li G."/>
            <person name="Fang L."/>
            <person name="Li Y."/>
            <person name="Liu D."/>
            <person name="Zheng H."/>
            <person name="Zhang Y."/>
            <person name="Qin N."/>
            <person name="Li Z."/>
            <person name="Yang G."/>
            <person name="Yang S."/>
            <person name="Bolund L."/>
            <person name="Kristiansen K."/>
            <person name="Zheng H."/>
            <person name="Li S."/>
            <person name="Zhang X."/>
            <person name="Yang H."/>
            <person name="Wang J."/>
            <person name="Sun R."/>
            <person name="Zhang B."/>
            <person name="Jiang S."/>
            <person name="Wang J."/>
            <person name="Du Y."/>
            <person name="Li S."/>
        </authorList>
    </citation>
    <scope>NUCLEOTIDE SEQUENCE [LARGE SCALE GENOMIC DNA]</scope>
    <source>
        <strain evidence="2">cv. 9930</strain>
        <tissue evidence="1">Leaf</tissue>
    </source>
</reference>
<dbReference type="Proteomes" id="UP000029981">
    <property type="component" value="Unassembled WGS sequence"/>
</dbReference>
<reference evidence="1 2" key="3">
    <citation type="journal article" date="2010" name="BMC Genomics">
        <title>Transcriptome sequencing and comparative analysis of cucumber flowers with different sex types.</title>
        <authorList>
            <person name="Guo S."/>
            <person name="Zheng Y."/>
            <person name="Joung J.G."/>
            <person name="Liu S."/>
            <person name="Zhang Z."/>
            <person name="Crasta O.R."/>
            <person name="Sobral B.W."/>
            <person name="Xu Y."/>
            <person name="Huang S."/>
            <person name="Fei Z."/>
        </authorList>
    </citation>
    <scope>NUCLEOTIDE SEQUENCE [LARGE SCALE GENOMIC DNA]</scope>
    <source>
        <strain evidence="2">cv. 9930</strain>
        <tissue evidence="1">Leaf</tissue>
    </source>
</reference>
<accession>A0ACB6HBC7</accession>
<sequence length="101" mass="11665">MVTRKTLKDPIAETAVLAQINSEDTRTLAVQEDILEKEFLEMQKVLLAMQEQQQKQLELIVAMGEKRKLMESKQTRDQEQTRIDGQNSANVESKELEAYEI</sequence>
<dbReference type="EMBL" id="ACHR03000076">
    <property type="protein sequence ID" value="KAE8637159.1"/>
    <property type="molecule type" value="Genomic_DNA"/>
</dbReference>
<gene>
    <name evidence="1" type="ORF">Csa_004641</name>
</gene>
<proteinExistence type="predicted"/>
<reference evidence="1 2" key="4">
    <citation type="journal article" date="2011" name="BMC Genomics">
        <title>RNA-Seq improves annotation of protein-coding genes in the cucumber genome.</title>
        <authorList>
            <person name="Li Z."/>
            <person name="Zhang Z."/>
            <person name="Yan P."/>
            <person name="Huang S."/>
            <person name="Fei Z."/>
            <person name="Lin K."/>
        </authorList>
    </citation>
    <scope>NUCLEOTIDE SEQUENCE [LARGE SCALE GENOMIC DNA]</scope>
    <source>
        <strain evidence="2">cv. 9930</strain>
        <tissue evidence="1">Leaf</tissue>
    </source>
</reference>
<organism evidence="1 2">
    <name type="scientific">Cucumis sativus</name>
    <name type="common">Cucumber</name>
    <dbReference type="NCBI Taxonomy" id="3659"/>
    <lineage>
        <taxon>Eukaryota</taxon>
        <taxon>Viridiplantae</taxon>
        <taxon>Streptophyta</taxon>
        <taxon>Embryophyta</taxon>
        <taxon>Tracheophyta</taxon>
        <taxon>Spermatophyta</taxon>
        <taxon>Magnoliopsida</taxon>
        <taxon>eudicotyledons</taxon>
        <taxon>Gunneridae</taxon>
        <taxon>Pentapetalae</taxon>
        <taxon>rosids</taxon>
        <taxon>fabids</taxon>
        <taxon>Cucurbitales</taxon>
        <taxon>Cucurbitaceae</taxon>
        <taxon>Benincaseae</taxon>
        <taxon>Cucumis</taxon>
    </lineage>
</organism>
<keyword evidence="2" id="KW-1185">Reference proteome</keyword>
<name>A0ACB6HBC7_CUCSA</name>
<reference evidence="1 2" key="5">
    <citation type="journal article" date="2019" name="Gigascience">
        <title>A chromosome-scale genome assembly of cucumber (Cucumis sativus L.).</title>
        <authorList>
            <person name="Li Q."/>
            <person name="Li H."/>
            <person name="Huang W."/>
            <person name="Xu Y."/>
            <person name="Zhou Q."/>
            <person name="Wang S."/>
            <person name="Ruan J."/>
            <person name="Huang S."/>
            <person name="Zhang Z."/>
        </authorList>
    </citation>
    <scope>NUCLEOTIDE SEQUENCE [LARGE SCALE GENOMIC DNA]</scope>
    <source>
        <strain evidence="2">cv. 9930</strain>
        <tissue evidence="1">Leaf</tissue>
    </source>
</reference>
<evidence type="ECO:0000313" key="2">
    <source>
        <dbReference type="Proteomes" id="UP000029981"/>
    </source>
</evidence>
<evidence type="ECO:0000313" key="1">
    <source>
        <dbReference type="EMBL" id="KAE8637159.1"/>
    </source>
</evidence>
<comment type="caution">
    <text evidence="1">The sequence shown here is derived from an EMBL/GenBank/DDBJ whole genome shotgun (WGS) entry which is preliminary data.</text>
</comment>